<dbReference type="InterPro" id="IPR003781">
    <property type="entry name" value="CoA-bd"/>
</dbReference>
<organism evidence="3">
    <name type="scientific">Salmonella enterica I</name>
    <dbReference type="NCBI Taxonomy" id="59201"/>
    <lineage>
        <taxon>Bacteria</taxon>
        <taxon>Pseudomonadati</taxon>
        <taxon>Pseudomonadota</taxon>
        <taxon>Gammaproteobacteria</taxon>
        <taxon>Enterobacterales</taxon>
        <taxon>Enterobacteriaceae</taxon>
        <taxon>Salmonella</taxon>
    </lineage>
</organism>
<evidence type="ECO:0000313" key="3">
    <source>
        <dbReference type="EMBL" id="EAA1980807.1"/>
    </source>
</evidence>
<dbReference type="Gene3D" id="3.40.50.261">
    <property type="entry name" value="Succinyl-CoA synthetase domains"/>
    <property type="match status" value="2"/>
</dbReference>
<feature type="domain" description="ATP-citrate synthase/succinyl-CoA ligase C-terminal" evidence="1">
    <location>
        <begin position="350"/>
        <end position="507"/>
    </location>
</feature>
<dbReference type="AlphaFoldDB" id="A0A3T7S689"/>
<sequence>MKVKHKVFSNLYQDSVSLMQISAQISALPGIQQASVVMGTSTNLEQLRDAGLGDNVKAGPNDLVIAVMGEEDICAEALDIAEHRLTNKPEDEGGDGVKTPDLVSMEMALEKVPDASLALISVPGDYAAAEAIKALNLGLNVMMFSDNVSIVQEKAIKILARERNRIVMGPDCGTAIINGIPLGFANVVNRGHIGVVGASGTGLQEVTCRIDQLGAGISQALGTGGHDLSEEIGGISMLFGLQALMDDDATHVIVLISKPPSPAVAERILQLAQSASKPVVVNFLGADPQTVTRPNVTVATTLASAADLAVALLNKRPLMETRYQPSPSDLTALQQASQRLSPTRQAIRGVFAGGTFCYEAQFICQQNGFTAASNTPVSGNQTLANIWQSHNHTLIDMGDDDFTRGKPHPMIDPTLRNQRLLAELNDPQTAVVLFDLVLGYGASEAPAAELLEQLARIDQQQAPLLIAHVCGTESDPQQRSRQVSALRDAGVIIADCNAQAAHWASIVAQIQIEKKEVSA</sequence>
<dbReference type="Pfam" id="PF02629">
    <property type="entry name" value="CoA_binding"/>
    <property type="match status" value="1"/>
</dbReference>
<dbReference type="SUPFAM" id="SSF52210">
    <property type="entry name" value="Succinyl-CoA synthetase domains"/>
    <property type="match status" value="2"/>
</dbReference>
<dbReference type="InterPro" id="IPR016102">
    <property type="entry name" value="Succinyl-CoA_synth-like"/>
</dbReference>
<dbReference type="Pfam" id="PF00549">
    <property type="entry name" value="Ligase_CoA"/>
    <property type="match status" value="1"/>
</dbReference>
<dbReference type="Gene3D" id="3.40.50.720">
    <property type="entry name" value="NAD(P)-binding Rossmann-like Domain"/>
    <property type="match status" value="1"/>
</dbReference>
<protein>
    <submittedName>
        <fullName evidence="3">Uncharacterized protein</fullName>
    </submittedName>
</protein>
<dbReference type="GO" id="GO:0006099">
    <property type="term" value="P:tricarboxylic acid cycle"/>
    <property type="evidence" value="ECO:0007669"/>
    <property type="project" value="TreeGrafter"/>
</dbReference>
<dbReference type="NCBIfam" id="NF004760">
    <property type="entry name" value="PRK06091.1"/>
    <property type="match status" value="1"/>
</dbReference>
<dbReference type="EMBL" id="AAAATI010000063">
    <property type="protein sequence ID" value="EAA1980807.1"/>
    <property type="molecule type" value="Genomic_DNA"/>
</dbReference>
<dbReference type="PANTHER" id="PTHR11117">
    <property type="entry name" value="SUCCINYL-COA LIGASE SUBUNIT ALPHA"/>
    <property type="match status" value="1"/>
</dbReference>
<dbReference type="InterPro" id="IPR005811">
    <property type="entry name" value="SUCC_ACL_C"/>
</dbReference>
<accession>A0A3T7S689</accession>
<gene>
    <name evidence="3" type="ORF">DM051_26775</name>
</gene>
<evidence type="ECO:0000259" key="2">
    <source>
        <dbReference type="Pfam" id="PF02629"/>
    </source>
</evidence>
<dbReference type="GO" id="GO:0004776">
    <property type="term" value="F:succinate-CoA ligase (GDP-forming) activity"/>
    <property type="evidence" value="ECO:0007669"/>
    <property type="project" value="TreeGrafter"/>
</dbReference>
<evidence type="ECO:0000259" key="1">
    <source>
        <dbReference type="Pfam" id="PF00549"/>
    </source>
</evidence>
<dbReference type="GO" id="GO:0005829">
    <property type="term" value="C:cytosol"/>
    <property type="evidence" value="ECO:0007669"/>
    <property type="project" value="TreeGrafter"/>
</dbReference>
<dbReference type="PANTHER" id="PTHR11117:SF24">
    <property type="entry name" value="PROTEIN FDRA"/>
    <property type="match status" value="1"/>
</dbReference>
<dbReference type="GO" id="GO:0009361">
    <property type="term" value="C:succinate-CoA ligase complex (ADP-forming)"/>
    <property type="evidence" value="ECO:0007669"/>
    <property type="project" value="TreeGrafter"/>
</dbReference>
<reference evidence="3" key="1">
    <citation type="submission" date="2018-06" db="EMBL/GenBank/DDBJ databases">
        <authorList>
            <person name="Ashton P.M."/>
            <person name="Dallman T."/>
            <person name="Nair S."/>
            <person name="De Pinna E."/>
            <person name="Peters T."/>
            <person name="Grant K."/>
        </authorList>
    </citation>
    <scope>NUCLEOTIDE SEQUENCE [LARGE SCALE GENOMIC DNA]</scope>
    <source>
        <strain evidence="3">310211</strain>
    </source>
</reference>
<feature type="domain" description="CoA-binding" evidence="2">
    <location>
        <begin position="191"/>
        <end position="282"/>
    </location>
</feature>
<proteinExistence type="predicted"/>
<comment type="caution">
    <text evidence="3">The sequence shown here is derived from an EMBL/GenBank/DDBJ whole genome shotgun (WGS) entry which is preliminary data.</text>
</comment>
<dbReference type="GO" id="GO:0004775">
    <property type="term" value="F:succinate-CoA ligase (ADP-forming) activity"/>
    <property type="evidence" value="ECO:0007669"/>
    <property type="project" value="TreeGrafter"/>
</dbReference>
<dbReference type="Proteomes" id="UP000839671">
    <property type="component" value="Unassembled WGS sequence"/>
</dbReference>
<name>A0A3T7S689_SALET</name>